<protein>
    <submittedName>
        <fullName evidence="1">Uncharacterized protein</fullName>
    </submittedName>
</protein>
<accession>A0A7J6WW22</accession>
<name>A0A7J6WW22_THATH</name>
<dbReference type="EMBL" id="JABWDY010009211">
    <property type="protein sequence ID" value="KAF5201599.1"/>
    <property type="molecule type" value="Genomic_DNA"/>
</dbReference>
<organism evidence="1 2">
    <name type="scientific">Thalictrum thalictroides</name>
    <name type="common">Rue-anemone</name>
    <name type="synonym">Anemone thalictroides</name>
    <dbReference type="NCBI Taxonomy" id="46969"/>
    <lineage>
        <taxon>Eukaryota</taxon>
        <taxon>Viridiplantae</taxon>
        <taxon>Streptophyta</taxon>
        <taxon>Embryophyta</taxon>
        <taxon>Tracheophyta</taxon>
        <taxon>Spermatophyta</taxon>
        <taxon>Magnoliopsida</taxon>
        <taxon>Ranunculales</taxon>
        <taxon>Ranunculaceae</taxon>
        <taxon>Thalictroideae</taxon>
        <taxon>Thalictrum</taxon>
    </lineage>
</organism>
<dbReference type="AlphaFoldDB" id="A0A7J6WW22"/>
<proteinExistence type="predicted"/>
<comment type="caution">
    <text evidence="1">The sequence shown here is derived from an EMBL/GenBank/DDBJ whole genome shotgun (WGS) entry which is preliminary data.</text>
</comment>
<dbReference type="Proteomes" id="UP000554482">
    <property type="component" value="Unassembled WGS sequence"/>
</dbReference>
<keyword evidence="2" id="KW-1185">Reference proteome</keyword>
<evidence type="ECO:0000313" key="1">
    <source>
        <dbReference type="EMBL" id="KAF5201599.1"/>
    </source>
</evidence>
<reference evidence="1 2" key="1">
    <citation type="submission" date="2020-06" db="EMBL/GenBank/DDBJ databases">
        <title>Transcriptomic and genomic resources for Thalictrum thalictroides and T. hernandezii: Facilitating candidate gene discovery in an emerging model plant lineage.</title>
        <authorList>
            <person name="Arias T."/>
            <person name="Riano-Pachon D.M."/>
            <person name="Di Stilio V.S."/>
        </authorList>
    </citation>
    <scope>NUCLEOTIDE SEQUENCE [LARGE SCALE GENOMIC DNA]</scope>
    <source>
        <strain evidence="2">cv. WT478/WT964</strain>
        <tissue evidence="1">Leaves</tissue>
    </source>
</reference>
<evidence type="ECO:0000313" key="2">
    <source>
        <dbReference type="Proteomes" id="UP000554482"/>
    </source>
</evidence>
<gene>
    <name evidence="1" type="ORF">FRX31_008817</name>
</gene>
<sequence>MLLYTWRAWFQSKIANCEIHLSTCEVVFGEILFQTSEKYIMKESRKGVGLLKMYHYSLWMQHLKGD</sequence>